<dbReference type="EMBL" id="JACEEZ010024232">
    <property type="protein sequence ID" value="KAG0710399.1"/>
    <property type="molecule type" value="Genomic_DNA"/>
</dbReference>
<name>A0A8J4XRW4_CHIOP</name>
<sequence length="114" mass="12458">MVCGILSSPSQRLRESLVSEHTLLPYGEPRTDTFHGFNSFLGNKGASVSQIPCQRLDLGVRALSGKAPSPPWIISYDFLDMNVGARSGSHPPLSYAADRMKLIERAWGGLDRVT</sequence>
<protein>
    <submittedName>
        <fullName evidence="1">Uncharacterized protein</fullName>
    </submittedName>
</protein>
<reference evidence="1" key="1">
    <citation type="submission" date="2020-07" db="EMBL/GenBank/DDBJ databases">
        <title>The High-quality genome of the commercially important snow crab, Chionoecetes opilio.</title>
        <authorList>
            <person name="Jeong J.-H."/>
            <person name="Ryu S."/>
        </authorList>
    </citation>
    <scope>NUCLEOTIDE SEQUENCE</scope>
    <source>
        <strain evidence="1">MADBK_172401_WGS</strain>
        <tissue evidence="1">Digestive gland</tissue>
    </source>
</reference>
<evidence type="ECO:0000313" key="1">
    <source>
        <dbReference type="EMBL" id="KAG0710399.1"/>
    </source>
</evidence>
<dbReference type="Proteomes" id="UP000770661">
    <property type="component" value="Unassembled WGS sequence"/>
</dbReference>
<organism evidence="1 2">
    <name type="scientific">Chionoecetes opilio</name>
    <name type="common">Atlantic snow crab</name>
    <name type="synonym">Cancer opilio</name>
    <dbReference type="NCBI Taxonomy" id="41210"/>
    <lineage>
        <taxon>Eukaryota</taxon>
        <taxon>Metazoa</taxon>
        <taxon>Ecdysozoa</taxon>
        <taxon>Arthropoda</taxon>
        <taxon>Crustacea</taxon>
        <taxon>Multicrustacea</taxon>
        <taxon>Malacostraca</taxon>
        <taxon>Eumalacostraca</taxon>
        <taxon>Eucarida</taxon>
        <taxon>Decapoda</taxon>
        <taxon>Pleocyemata</taxon>
        <taxon>Brachyura</taxon>
        <taxon>Eubrachyura</taxon>
        <taxon>Majoidea</taxon>
        <taxon>Majidae</taxon>
        <taxon>Chionoecetes</taxon>
    </lineage>
</organism>
<proteinExistence type="predicted"/>
<comment type="caution">
    <text evidence="1">The sequence shown here is derived from an EMBL/GenBank/DDBJ whole genome shotgun (WGS) entry which is preliminary data.</text>
</comment>
<dbReference type="AlphaFoldDB" id="A0A8J4XRW4"/>
<accession>A0A8J4XRW4</accession>
<evidence type="ECO:0000313" key="2">
    <source>
        <dbReference type="Proteomes" id="UP000770661"/>
    </source>
</evidence>
<gene>
    <name evidence="1" type="ORF">GWK47_022887</name>
</gene>
<keyword evidence="2" id="KW-1185">Reference proteome</keyword>